<evidence type="ECO:0000256" key="1">
    <source>
        <dbReference type="ARBA" id="ARBA00004651"/>
    </source>
</evidence>
<keyword evidence="8 18" id="KW-0472">Membrane</keyword>
<feature type="transmembrane region" description="Helical" evidence="18">
    <location>
        <begin position="319"/>
        <end position="338"/>
    </location>
</feature>
<dbReference type="GO" id="GO:0016493">
    <property type="term" value="F:C-C chemokine receptor activity"/>
    <property type="evidence" value="ECO:0007669"/>
    <property type="project" value="TreeGrafter"/>
</dbReference>
<keyword evidence="6 18" id="KW-1133">Transmembrane helix</keyword>
<dbReference type="InterPro" id="IPR000276">
    <property type="entry name" value="GPCR_Rhodpsn"/>
</dbReference>
<comment type="function">
    <text evidence="15">Receptor for bradykinin. It is associated with G proteins that activate a phosphatidylinositol-calcium second messenger system.</text>
</comment>
<dbReference type="InterPro" id="IPR050119">
    <property type="entry name" value="CCR1-9-like"/>
</dbReference>
<evidence type="ECO:0000256" key="13">
    <source>
        <dbReference type="ARBA" id="ARBA00023224"/>
    </source>
</evidence>
<keyword evidence="13 17" id="KW-0807">Transducer</keyword>
<evidence type="ECO:0000256" key="8">
    <source>
        <dbReference type="ARBA" id="ARBA00023136"/>
    </source>
</evidence>
<evidence type="ECO:0000256" key="12">
    <source>
        <dbReference type="ARBA" id="ARBA00023180"/>
    </source>
</evidence>
<reference evidence="20 21" key="1">
    <citation type="journal article" date="2018" name="Nat. Ecol. Evol.">
        <title>Shark genomes provide insights into elasmobranch evolution and the origin of vertebrates.</title>
        <authorList>
            <person name="Hara Y"/>
            <person name="Yamaguchi K"/>
            <person name="Onimaru K"/>
            <person name="Kadota M"/>
            <person name="Koyanagi M"/>
            <person name="Keeley SD"/>
            <person name="Tatsumi K"/>
            <person name="Tanaka K"/>
            <person name="Motone F"/>
            <person name="Kageyama Y"/>
            <person name="Nozu R"/>
            <person name="Adachi N"/>
            <person name="Nishimura O"/>
            <person name="Nakagawa R"/>
            <person name="Tanegashima C"/>
            <person name="Kiyatake I"/>
            <person name="Matsumoto R"/>
            <person name="Murakumo K"/>
            <person name="Nishida K"/>
            <person name="Terakita A"/>
            <person name="Kuratani S"/>
            <person name="Sato K"/>
            <person name="Hyodo S Kuraku.S."/>
        </authorList>
    </citation>
    <scope>NUCLEOTIDE SEQUENCE [LARGE SCALE GENOMIC DNA]</scope>
</reference>
<dbReference type="GO" id="GO:0009897">
    <property type="term" value="C:external side of plasma membrane"/>
    <property type="evidence" value="ECO:0007669"/>
    <property type="project" value="TreeGrafter"/>
</dbReference>
<comment type="caution">
    <text evidence="20">The sequence shown here is derived from an EMBL/GenBank/DDBJ whole genome shotgun (WGS) entry which is preliminary data.</text>
</comment>
<keyword evidence="10" id="KW-1015">Disulfide bond</keyword>
<dbReference type="PANTHER" id="PTHR10489:SF957">
    <property type="entry name" value="B2 BRADYKININ RECEPTOR"/>
    <property type="match status" value="1"/>
</dbReference>
<keyword evidence="3" id="KW-1003">Cell membrane</keyword>
<evidence type="ECO:0000313" key="20">
    <source>
        <dbReference type="EMBL" id="GCB76253.1"/>
    </source>
</evidence>
<keyword evidence="4" id="KW-0597">Phosphoprotein</keyword>
<name>A0A401PT43_SCYTO</name>
<dbReference type="STRING" id="75743.A0A401PT43"/>
<dbReference type="FunFam" id="1.20.1070.10:FF:000201">
    <property type="entry name" value="Bradykinin receptor B2"/>
    <property type="match status" value="1"/>
</dbReference>
<dbReference type="OMA" id="NCLIIWI"/>
<feature type="transmembrane region" description="Helical" evidence="18">
    <location>
        <begin position="272"/>
        <end position="299"/>
    </location>
</feature>
<evidence type="ECO:0000256" key="7">
    <source>
        <dbReference type="ARBA" id="ARBA00023040"/>
    </source>
</evidence>
<dbReference type="PRINTS" id="PR00425">
    <property type="entry name" value="BRADYKININR"/>
</dbReference>
<evidence type="ECO:0000313" key="21">
    <source>
        <dbReference type="Proteomes" id="UP000288216"/>
    </source>
</evidence>
<dbReference type="GO" id="GO:0006955">
    <property type="term" value="P:immune response"/>
    <property type="evidence" value="ECO:0007669"/>
    <property type="project" value="TreeGrafter"/>
</dbReference>
<dbReference type="GO" id="GO:0006939">
    <property type="term" value="P:smooth muscle contraction"/>
    <property type="evidence" value="ECO:0007669"/>
    <property type="project" value="InterPro"/>
</dbReference>
<protein>
    <recommendedName>
        <fullName evidence="2">B2 bradykinin receptor</fullName>
    </recommendedName>
</protein>
<keyword evidence="7 17" id="KW-0297">G-protein coupled receptor</keyword>
<dbReference type="PROSITE" id="PS50262">
    <property type="entry name" value="G_PROTEIN_RECEP_F1_2"/>
    <property type="match status" value="1"/>
</dbReference>
<keyword evidence="14" id="KW-0449">Lipoprotein</keyword>
<dbReference type="Proteomes" id="UP000288216">
    <property type="component" value="Unassembled WGS sequence"/>
</dbReference>
<dbReference type="Gene3D" id="1.20.1070.10">
    <property type="entry name" value="Rhodopsin 7-helix transmembrane proteins"/>
    <property type="match status" value="1"/>
</dbReference>
<evidence type="ECO:0000256" key="5">
    <source>
        <dbReference type="ARBA" id="ARBA00022692"/>
    </source>
</evidence>
<keyword evidence="9" id="KW-0564">Palmitate</keyword>
<evidence type="ECO:0000256" key="11">
    <source>
        <dbReference type="ARBA" id="ARBA00023170"/>
    </source>
</evidence>
<dbReference type="GO" id="GO:0007204">
    <property type="term" value="P:positive regulation of cytosolic calcium ion concentration"/>
    <property type="evidence" value="ECO:0007669"/>
    <property type="project" value="TreeGrafter"/>
</dbReference>
<evidence type="ECO:0000256" key="14">
    <source>
        <dbReference type="ARBA" id="ARBA00023288"/>
    </source>
</evidence>
<dbReference type="PRINTS" id="PR00237">
    <property type="entry name" value="GPCRRHODOPSN"/>
</dbReference>
<accession>A0A401PT43</accession>
<comment type="similarity">
    <text evidence="17">Belongs to the G-protein coupled receptor 1 family.</text>
</comment>
<evidence type="ECO:0000256" key="16">
    <source>
        <dbReference type="ARBA" id="ARBA00025954"/>
    </source>
</evidence>
<feature type="domain" description="G-protein coupled receptors family 1 profile" evidence="19">
    <location>
        <begin position="79"/>
        <end position="335"/>
    </location>
</feature>
<evidence type="ECO:0000259" key="19">
    <source>
        <dbReference type="PROSITE" id="PS50262"/>
    </source>
</evidence>
<comment type="subcellular location">
    <subcellularLocation>
        <location evidence="1">Cell membrane</location>
        <topology evidence="1">Multi-pass membrane protein</topology>
    </subcellularLocation>
</comment>
<dbReference type="Pfam" id="PF00001">
    <property type="entry name" value="7tm_1"/>
    <property type="match status" value="1"/>
</dbReference>
<evidence type="ECO:0000256" key="17">
    <source>
        <dbReference type="RuleBase" id="RU000688"/>
    </source>
</evidence>
<dbReference type="PRINTS" id="PR00994">
    <property type="entry name" value="BRADYKINNB2R"/>
</dbReference>
<keyword evidence="12" id="KW-0325">Glycoprotein</keyword>
<evidence type="ECO:0000256" key="15">
    <source>
        <dbReference type="ARBA" id="ARBA00025423"/>
    </source>
</evidence>
<keyword evidence="5 17" id="KW-0812">Transmembrane</keyword>
<dbReference type="PROSITE" id="PS00237">
    <property type="entry name" value="G_PROTEIN_RECEP_F1_1"/>
    <property type="match status" value="1"/>
</dbReference>
<dbReference type="InterPro" id="IPR017452">
    <property type="entry name" value="GPCR_Rhodpsn_7TM"/>
</dbReference>
<evidence type="ECO:0000256" key="6">
    <source>
        <dbReference type="ARBA" id="ARBA00022989"/>
    </source>
</evidence>
<dbReference type="InterPro" id="IPR001504">
    <property type="entry name" value="Brdyknn_2_rcpt"/>
</dbReference>
<dbReference type="PANTHER" id="PTHR10489">
    <property type="entry name" value="CELL ADHESION MOLECULE"/>
    <property type="match status" value="1"/>
</dbReference>
<keyword evidence="11 17" id="KW-0675">Receptor</keyword>
<evidence type="ECO:0000256" key="9">
    <source>
        <dbReference type="ARBA" id="ARBA00023139"/>
    </source>
</evidence>
<dbReference type="OrthoDB" id="6076970at2759"/>
<evidence type="ECO:0000256" key="2">
    <source>
        <dbReference type="ARBA" id="ARBA00013512"/>
    </source>
</evidence>
<gene>
    <name evidence="20" type="ORF">scyTo_0020454</name>
</gene>
<feature type="transmembrane region" description="Helical" evidence="18">
    <location>
        <begin position="179"/>
        <end position="200"/>
    </location>
</feature>
<comment type="subunit">
    <text evidence="16">Forms a complex with PECAM1 and GNAQ. Interacts with PECAM1.</text>
</comment>
<feature type="transmembrane region" description="Helical" evidence="18">
    <location>
        <begin position="67"/>
        <end position="87"/>
    </location>
</feature>
<dbReference type="GO" id="GO:0060326">
    <property type="term" value="P:cell chemotaxis"/>
    <property type="evidence" value="ECO:0007669"/>
    <property type="project" value="TreeGrafter"/>
</dbReference>
<proteinExistence type="inferred from homology"/>
<dbReference type="SUPFAM" id="SSF81321">
    <property type="entry name" value="Family A G protein-coupled receptor-like"/>
    <property type="match status" value="1"/>
</dbReference>
<dbReference type="InterPro" id="IPR000496">
    <property type="entry name" value="Brdyknn_rcpt"/>
</dbReference>
<dbReference type="GO" id="GO:0004947">
    <property type="term" value="F:bradykinin receptor activity"/>
    <property type="evidence" value="ECO:0007669"/>
    <property type="project" value="InterPro"/>
</dbReference>
<feature type="transmembrane region" description="Helical" evidence="18">
    <location>
        <begin position="229"/>
        <end position="251"/>
    </location>
</feature>
<dbReference type="GO" id="GO:0019722">
    <property type="term" value="P:calcium-mediated signaling"/>
    <property type="evidence" value="ECO:0007669"/>
    <property type="project" value="TreeGrafter"/>
</dbReference>
<evidence type="ECO:0000256" key="3">
    <source>
        <dbReference type="ARBA" id="ARBA00022475"/>
    </source>
</evidence>
<feature type="transmembrane region" description="Helical" evidence="18">
    <location>
        <begin position="140"/>
        <end position="158"/>
    </location>
</feature>
<evidence type="ECO:0000256" key="18">
    <source>
        <dbReference type="SAM" id="Phobius"/>
    </source>
</evidence>
<dbReference type="AlphaFoldDB" id="A0A401PT43"/>
<dbReference type="EMBL" id="BFAA01016533">
    <property type="protein sequence ID" value="GCB76253.1"/>
    <property type="molecule type" value="Genomic_DNA"/>
</dbReference>
<keyword evidence="21" id="KW-1185">Reference proteome</keyword>
<dbReference type="GO" id="GO:0042310">
    <property type="term" value="P:vasoconstriction"/>
    <property type="evidence" value="ECO:0007669"/>
    <property type="project" value="InterPro"/>
</dbReference>
<evidence type="ECO:0000256" key="10">
    <source>
        <dbReference type="ARBA" id="ARBA00023157"/>
    </source>
</evidence>
<evidence type="ECO:0000256" key="4">
    <source>
        <dbReference type="ARBA" id="ARBA00022553"/>
    </source>
</evidence>
<dbReference type="GO" id="GO:0019957">
    <property type="term" value="F:C-C chemokine binding"/>
    <property type="evidence" value="ECO:0007669"/>
    <property type="project" value="TreeGrafter"/>
</dbReference>
<feature type="transmembrane region" description="Helical" evidence="18">
    <location>
        <begin position="99"/>
        <end position="120"/>
    </location>
</feature>
<organism evidence="20 21">
    <name type="scientific">Scyliorhinus torazame</name>
    <name type="common">Cloudy catshark</name>
    <name type="synonym">Catulus torazame</name>
    <dbReference type="NCBI Taxonomy" id="75743"/>
    <lineage>
        <taxon>Eukaryota</taxon>
        <taxon>Metazoa</taxon>
        <taxon>Chordata</taxon>
        <taxon>Craniata</taxon>
        <taxon>Vertebrata</taxon>
        <taxon>Chondrichthyes</taxon>
        <taxon>Elasmobranchii</taxon>
        <taxon>Galeomorphii</taxon>
        <taxon>Galeoidea</taxon>
        <taxon>Carcharhiniformes</taxon>
        <taxon>Scyliorhinidae</taxon>
        <taxon>Scyliorhinus</taxon>
    </lineage>
</organism>
<sequence>MLLYGSHNYTNRYAISFLTDSVSMIVNATLNQSLTASSNLSAVDSSSGSNSCPEGNFWEWLYTFQPIYIMVVCITGLVGNSFVLIVLCLHKSHCTVPDIYLGSLAGADLLLLACLPFWAVNIARRYHWPFGGFLCRYVNSVIYMNLYSSVYLLVMVSIDRYLALVKALGHGRIRTVSCAKINCFFIWMFGLLMSCPAIIFREVTYIQHLNISACLLNHPNIAWKLQMDITLIVIVFLVPVAIISFCTFQILNVLRNNEMQRFKQVRRESKATYLVLVVLLVFIICWMPFQFLRILGIFYEIKLLSGCTWQNVINNGNQIAIFLACTNSCINPILYVLVGKQFRNKAKELYIQSIARRMSSWNFTDSVTTQTTSAKSN</sequence>